<dbReference type="SMART" id="SM00353">
    <property type="entry name" value="HLH"/>
    <property type="match status" value="1"/>
</dbReference>
<feature type="domain" description="BHLH" evidence="7">
    <location>
        <begin position="363"/>
        <end position="413"/>
    </location>
</feature>
<sequence>MNPRDMSLISDDGGGGGGGGGSFSPSNPGNLGSFKHVSSAQKADFSSGSNFFRNQNQLNQQPGGGLTRFKSAPSSFLAALIDSNNTDNSSSGDDESEAFFSALMSGPTPTARDLNRTDGNSGCDDNSHNNHQMFQHEEEEAEAGTRPGRNGLGGGQMGYESAVSGGGGCIVGSYSVGMEESQVNNNNMRLLNNGNISSNLVRQSSSPAGFFNEAIVRSQAHAISSTNGMSTHLNFSSPALCSRSMRLMPSVPNHVNQSMGTHNLENEQLRNGNNANVREFEAAFPHDSWNDSPFGDSLKRNRDGEMRAFMDFNGLDNQNTGESSRGLSSLVHHLSLPRSAENVKLLQFQPETVPCQVRAKRGCATHPRSIAERMRRSRISEKMKKLQDLFPNMDKQTSTADMLDLAVGYIKDLQKQVQTLTDKKTKCICSSKPQHV</sequence>
<dbReference type="SUPFAM" id="SSF47459">
    <property type="entry name" value="HLH, helix-loop-helix DNA-binding domain"/>
    <property type="match status" value="1"/>
</dbReference>
<dbReference type="FunFam" id="4.10.280.10:FF:000021">
    <property type="entry name" value="Transcription factor bHLH130 family"/>
    <property type="match status" value="1"/>
</dbReference>
<protein>
    <submittedName>
        <fullName evidence="8">Transcription factor bHLH130</fullName>
    </submittedName>
</protein>
<evidence type="ECO:0000256" key="3">
    <source>
        <dbReference type="ARBA" id="ARBA00023125"/>
    </source>
</evidence>
<evidence type="ECO:0000313" key="8">
    <source>
        <dbReference type="EMBL" id="CAA0827123.1"/>
    </source>
</evidence>
<feature type="compositionally biased region" description="Low complexity" evidence="6">
    <location>
        <begin position="23"/>
        <end position="33"/>
    </location>
</feature>
<dbReference type="PANTHER" id="PTHR16223:SF345">
    <property type="entry name" value="TRANSCRIPTION FACTOR BHLH130-LIKE"/>
    <property type="match status" value="1"/>
</dbReference>
<evidence type="ECO:0000256" key="5">
    <source>
        <dbReference type="ARBA" id="ARBA00023242"/>
    </source>
</evidence>
<feature type="compositionally biased region" description="Polar residues" evidence="6">
    <location>
        <begin position="36"/>
        <end position="49"/>
    </location>
</feature>
<keyword evidence="3" id="KW-0238">DNA-binding</keyword>
<keyword evidence="2" id="KW-0805">Transcription regulation</keyword>
<dbReference type="PROSITE" id="PS50888">
    <property type="entry name" value="BHLH"/>
    <property type="match status" value="1"/>
</dbReference>
<evidence type="ECO:0000256" key="6">
    <source>
        <dbReference type="SAM" id="MobiDB-lite"/>
    </source>
</evidence>
<evidence type="ECO:0000259" key="7">
    <source>
        <dbReference type="PROSITE" id="PS50888"/>
    </source>
</evidence>
<gene>
    <name evidence="8" type="ORF">SHERM_22818</name>
</gene>
<dbReference type="OrthoDB" id="2019494at2759"/>
<evidence type="ECO:0000256" key="1">
    <source>
        <dbReference type="ARBA" id="ARBA00004123"/>
    </source>
</evidence>
<evidence type="ECO:0000256" key="4">
    <source>
        <dbReference type="ARBA" id="ARBA00023163"/>
    </source>
</evidence>
<dbReference type="Gene3D" id="4.10.280.10">
    <property type="entry name" value="Helix-loop-helix DNA-binding domain"/>
    <property type="match status" value="1"/>
</dbReference>
<accession>A0A9N7RET3</accession>
<dbReference type="GO" id="GO:0005634">
    <property type="term" value="C:nucleus"/>
    <property type="evidence" value="ECO:0007669"/>
    <property type="project" value="UniProtKB-SubCell"/>
</dbReference>
<evidence type="ECO:0000313" key="9">
    <source>
        <dbReference type="Proteomes" id="UP001153555"/>
    </source>
</evidence>
<dbReference type="GO" id="GO:0046983">
    <property type="term" value="F:protein dimerization activity"/>
    <property type="evidence" value="ECO:0007669"/>
    <property type="project" value="InterPro"/>
</dbReference>
<dbReference type="EMBL" id="CACSLK010027751">
    <property type="protein sequence ID" value="CAA0827123.1"/>
    <property type="molecule type" value="Genomic_DNA"/>
</dbReference>
<dbReference type="PANTHER" id="PTHR16223">
    <property type="entry name" value="TRANSCRIPTION FACTOR BHLH83-RELATED"/>
    <property type="match status" value="1"/>
</dbReference>
<dbReference type="AlphaFoldDB" id="A0A9N7RET3"/>
<feature type="compositionally biased region" description="Gly residues" evidence="6">
    <location>
        <begin position="12"/>
        <end position="22"/>
    </location>
</feature>
<keyword evidence="9" id="KW-1185">Reference proteome</keyword>
<dbReference type="InterPro" id="IPR036638">
    <property type="entry name" value="HLH_DNA-bd_sf"/>
</dbReference>
<organism evidence="8 9">
    <name type="scientific">Striga hermonthica</name>
    <name type="common">Purple witchweed</name>
    <name type="synonym">Buchnera hermonthica</name>
    <dbReference type="NCBI Taxonomy" id="68872"/>
    <lineage>
        <taxon>Eukaryota</taxon>
        <taxon>Viridiplantae</taxon>
        <taxon>Streptophyta</taxon>
        <taxon>Embryophyta</taxon>
        <taxon>Tracheophyta</taxon>
        <taxon>Spermatophyta</taxon>
        <taxon>Magnoliopsida</taxon>
        <taxon>eudicotyledons</taxon>
        <taxon>Gunneridae</taxon>
        <taxon>Pentapetalae</taxon>
        <taxon>asterids</taxon>
        <taxon>lamiids</taxon>
        <taxon>Lamiales</taxon>
        <taxon>Orobanchaceae</taxon>
        <taxon>Buchnereae</taxon>
        <taxon>Striga</taxon>
    </lineage>
</organism>
<feature type="region of interest" description="Disordered" evidence="6">
    <location>
        <begin position="104"/>
        <end position="130"/>
    </location>
</feature>
<feature type="compositionally biased region" description="Polar residues" evidence="6">
    <location>
        <begin position="117"/>
        <end position="130"/>
    </location>
</feature>
<keyword evidence="4" id="KW-0804">Transcription</keyword>
<evidence type="ECO:0000256" key="2">
    <source>
        <dbReference type="ARBA" id="ARBA00023015"/>
    </source>
</evidence>
<proteinExistence type="predicted"/>
<dbReference type="Pfam" id="PF00010">
    <property type="entry name" value="HLH"/>
    <property type="match status" value="1"/>
</dbReference>
<feature type="compositionally biased region" description="Low complexity" evidence="6">
    <location>
        <begin position="50"/>
        <end position="61"/>
    </location>
</feature>
<comment type="caution">
    <text evidence="8">The sequence shown here is derived from an EMBL/GenBank/DDBJ whole genome shotgun (WGS) entry which is preliminary data.</text>
</comment>
<dbReference type="GO" id="GO:0000981">
    <property type="term" value="F:DNA-binding transcription factor activity, RNA polymerase II-specific"/>
    <property type="evidence" value="ECO:0007669"/>
    <property type="project" value="TreeGrafter"/>
</dbReference>
<reference evidence="8" key="1">
    <citation type="submission" date="2019-12" db="EMBL/GenBank/DDBJ databases">
        <authorList>
            <person name="Scholes J."/>
        </authorList>
    </citation>
    <scope>NUCLEOTIDE SEQUENCE</scope>
</reference>
<keyword evidence="5" id="KW-0539">Nucleus</keyword>
<feature type="region of interest" description="Disordered" evidence="6">
    <location>
        <begin position="1"/>
        <end position="70"/>
    </location>
</feature>
<dbReference type="InterPro" id="IPR011598">
    <property type="entry name" value="bHLH_dom"/>
</dbReference>
<dbReference type="GO" id="GO:0000978">
    <property type="term" value="F:RNA polymerase II cis-regulatory region sequence-specific DNA binding"/>
    <property type="evidence" value="ECO:0007669"/>
    <property type="project" value="TreeGrafter"/>
</dbReference>
<dbReference type="InterPro" id="IPR045843">
    <property type="entry name" value="IND-like"/>
</dbReference>
<dbReference type="Proteomes" id="UP001153555">
    <property type="component" value="Unassembled WGS sequence"/>
</dbReference>
<comment type="subcellular location">
    <subcellularLocation>
        <location evidence="1">Nucleus</location>
    </subcellularLocation>
</comment>
<name>A0A9N7RET3_STRHE</name>